<dbReference type="Proteomes" id="UP001236369">
    <property type="component" value="Unassembled WGS sequence"/>
</dbReference>
<sequence length="144" mass="15392">MAITFTPRRGGILMCDFGPDPADPLTFPLSAPPVGVAPEMWKIRQVVVVSPAPLNHRHGTGPGVCLVVPFSATPPRSEDPWDVPFEARAYPSLPKASWAKCASVTLVSHARLDRVIAGRGYRGDFVSGADMTRIEAGLRAAFGL</sequence>
<keyword evidence="2" id="KW-1185">Reference proteome</keyword>
<dbReference type="SUPFAM" id="SSF50118">
    <property type="entry name" value="Cell growth inhibitor/plasmid maintenance toxic component"/>
    <property type="match status" value="1"/>
</dbReference>
<organism evidence="1 2">
    <name type="scientific">Methylobacterium persicinum</name>
    <dbReference type="NCBI Taxonomy" id="374426"/>
    <lineage>
        <taxon>Bacteria</taxon>
        <taxon>Pseudomonadati</taxon>
        <taxon>Pseudomonadota</taxon>
        <taxon>Alphaproteobacteria</taxon>
        <taxon>Hyphomicrobiales</taxon>
        <taxon>Methylobacteriaceae</taxon>
        <taxon>Methylobacterium</taxon>
    </lineage>
</organism>
<comment type="caution">
    <text evidence="1">The sequence shown here is derived from an EMBL/GenBank/DDBJ whole genome shotgun (WGS) entry which is preliminary data.</text>
</comment>
<dbReference type="InterPro" id="IPR003477">
    <property type="entry name" value="PemK-like"/>
</dbReference>
<protein>
    <submittedName>
        <fullName evidence="1">Uncharacterized protein YifN (PemK superfamily)</fullName>
    </submittedName>
</protein>
<evidence type="ECO:0000313" key="1">
    <source>
        <dbReference type="EMBL" id="MDQ0445486.1"/>
    </source>
</evidence>
<dbReference type="Gene3D" id="2.30.30.110">
    <property type="match status" value="1"/>
</dbReference>
<accession>A0ABU0HT62</accession>
<dbReference type="RefSeq" id="WP_238250354.1">
    <property type="nucleotide sequence ID" value="NZ_BPQX01000040.1"/>
</dbReference>
<proteinExistence type="predicted"/>
<dbReference type="EMBL" id="JAUSVV010000039">
    <property type="protein sequence ID" value="MDQ0445486.1"/>
    <property type="molecule type" value="Genomic_DNA"/>
</dbReference>
<evidence type="ECO:0000313" key="2">
    <source>
        <dbReference type="Proteomes" id="UP001236369"/>
    </source>
</evidence>
<dbReference type="Pfam" id="PF02452">
    <property type="entry name" value="PemK_toxin"/>
    <property type="match status" value="1"/>
</dbReference>
<gene>
    <name evidence="1" type="ORF">QO016_005015</name>
</gene>
<reference evidence="1 2" key="1">
    <citation type="submission" date="2023-07" db="EMBL/GenBank/DDBJ databases">
        <title>Genomic Encyclopedia of Type Strains, Phase IV (KMG-IV): sequencing the most valuable type-strain genomes for metagenomic binning, comparative biology and taxonomic classification.</title>
        <authorList>
            <person name="Goeker M."/>
        </authorList>
    </citation>
    <scope>NUCLEOTIDE SEQUENCE [LARGE SCALE GENOMIC DNA]</scope>
    <source>
        <strain evidence="1 2">DSM 19562</strain>
    </source>
</reference>
<dbReference type="InterPro" id="IPR011067">
    <property type="entry name" value="Plasmid_toxin/cell-grow_inhib"/>
</dbReference>
<name>A0ABU0HT62_9HYPH</name>